<proteinExistence type="predicted"/>
<dbReference type="RefSeq" id="XP_001792729.1">
    <property type="nucleotide sequence ID" value="XM_001792677.1"/>
</dbReference>
<reference evidence="2" key="1">
    <citation type="journal article" date="2007" name="Plant Cell">
        <title>Dothideomycete-plant interactions illuminated by genome sequencing and EST analysis of the wheat pathogen Stagonospora nodorum.</title>
        <authorList>
            <person name="Hane J.K."/>
            <person name="Lowe R.G."/>
            <person name="Solomon P.S."/>
            <person name="Tan K.C."/>
            <person name="Schoch C.L."/>
            <person name="Spatafora J.W."/>
            <person name="Crous P.W."/>
            <person name="Kodira C."/>
            <person name="Birren B.W."/>
            <person name="Galagan J.E."/>
            <person name="Torriani S.F."/>
            <person name="McDonald B.A."/>
            <person name="Oliver R.P."/>
        </authorList>
    </citation>
    <scope>NUCLEOTIDE SEQUENCE [LARGE SCALE GENOMIC DNA]</scope>
    <source>
        <strain evidence="2">SN15 / ATCC MYA-4574 / FGSC 10173</strain>
    </source>
</reference>
<dbReference type="Proteomes" id="UP000001055">
    <property type="component" value="Unassembled WGS sequence"/>
</dbReference>
<organism evidence="1 2">
    <name type="scientific">Phaeosphaeria nodorum (strain SN15 / ATCC MYA-4574 / FGSC 10173)</name>
    <name type="common">Glume blotch fungus</name>
    <name type="synonym">Parastagonospora nodorum</name>
    <dbReference type="NCBI Taxonomy" id="321614"/>
    <lineage>
        <taxon>Eukaryota</taxon>
        <taxon>Fungi</taxon>
        <taxon>Dikarya</taxon>
        <taxon>Ascomycota</taxon>
        <taxon>Pezizomycotina</taxon>
        <taxon>Dothideomycetes</taxon>
        <taxon>Pleosporomycetidae</taxon>
        <taxon>Pleosporales</taxon>
        <taxon>Pleosporineae</taxon>
        <taxon>Phaeosphaeriaceae</taxon>
        <taxon>Parastagonospora</taxon>
    </lineage>
</organism>
<evidence type="ECO:0000313" key="2">
    <source>
        <dbReference type="Proteomes" id="UP000001055"/>
    </source>
</evidence>
<dbReference type="SUPFAM" id="SSF48452">
    <property type="entry name" value="TPR-like"/>
    <property type="match status" value="1"/>
</dbReference>
<dbReference type="VEuPathDB" id="FungiDB:JI435_021120"/>
<sequence length="174" mass="19888">MSQPTSRTQLYLHDLASSYLQEDQYATSFLILCAAHFHFICHHPYTHDETYTNALDSLGATALIQSTPSSAERYFRASLYEKIPRALSLQSKYKQAERVLRKGIKKYRSCHEKRLEAVWMLGRVVEELGRGDEALTLFCCAWISAKTVLGEEDEVTVRYGIDYSRLKGQRGVEG</sequence>
<protein>
    <submittedName>
        <fullName evidence="1">Uncharacterized protein</fullName>
    </submittedName>
</protein>
<dbReference type="InterPro" id="IPR011990">
    <property type="entry name" value="TPR-like_helical_dom_sf"/>
</dbReference>
<dbReference type="GeneID" id="5969579"/>
<evidence type="ECO:0000313" key="1">
    <source>
        <dbReference type="EMBL" id="EAT90324.1"/>
    </source>
</evidence>
<dbReference type="AlphaFoldDB" id="Q0V1K2"/>
<accession>Q0V1K2</accession>
<dbReference type="HOGENOM" id="CLU_1540611_0_0_1"/>
<dbReference type="InParanoid" id="Q0V1K2"/>
<gene>
    <name evidence="1" type="ORF">SNOG_02112</name>
</gene>
<dbReference type="EMBL" id="CH445327">
    <property type="protein sequence ID" value="EAT90324.1"/>
    <property type="molecule type" value="Genomic_DNA"/>
</dbReference>
<dbReference type="KEGG" id="pno:SNOG_02112"/>
<dbReference type="Gene3D" id="1.25.40.10">
    <property type="entry name" value="Tetratricopeptide repeat domain"/>
    <property type="match status" value="1"/>
</dbReference>
<name>Q0V1K2_PHANO</name>